<organism evidence="5 6">
    <name type="scientific">Phyllobacterium salinisoli</name>
    <dbReference type="NCBI Taxonomy" id="1899321"/>
    <lineage>
        <taxon>Bacteria</taxon>
        <taxon>Pseudomonadati</taxon>
        <taxon>Pseudomonadota</taxon>
        <taxon>Alphaproteobacteria</taxon>
        <taxon>Hyphomicrobiales</taxon>
        <taxon>Phyllobacteriaceae</taxon>
        <taxon>Phyllobacterium</taxon>
    </lineage>
</organism>
<evidence type="ECO:0000313" key="6">
    <source>
        <dbReference type="Proteomes" id="UP000253420"/>
    </source>
</evidence>
<name>A0A368K6L6_9HYPH</name>
<evidence type="ECO:0000256" key="4">
    <source>
        <dbReference type="SAM" id="MobiDB-lite"/>
    </source>
</evidence>
<dbReference type="SUPFAM" id="SSF160909">
    <property type="entry name" value="ATP12-like"/>
    <property type="match status" value="1"/>
</dbReference>
<dbReference type="AlphaFoldDB" id="A0A368K6L6"/>
<keyword evidence="2" id="KW-0809">Transit peptide</keyword>
<evidence type="ECO:0000256" key="3">
    <source>
        <dbReference type="ARBA" id="ARBA00023186"/>
    </source>
</evidence>
<dbReference type="Pfam" id="PF07542">
    <property type="entry name" value="ATP12"/>
    <property type="match status" value="1"/>
</dbReference>
<evidence type="ECO:0000313" key="5">
    <source>
        <dbReference type="EMBL" id="RCS24103.1"/>
    </source>
</evidence>
<dbReference type="EMBL" id="QOZG01000003">
    <property type="protein sequence ID" value="RCS24103.1"/>
    <property type="molecule type" value="Genomic_DNA"/>
</dbReference>
<keyword evidence="3" id="KW-0143">Chaperone</keyword>
<feature type="region of interest" description="Disordered" evidence="4">
    <location>
        <begin position="1"/>
        <end position="29"/>
    </location>
</feature>
<dbReference type="Gene3D" id="3.30.2180.10">
    <property type="entry name" value="ATP12-like"/>
    <property type="match status" value="1"/>
</dbReference>
<dbReference type="Gene3D" id="1.10.3580.10">
    <property type="entry name" value="ATP12 ATPase"/>
    <property type="match status" value="1"/>
</dbReference>
<comment type="caution">
    <text evidence="5">The sequence shown here is derived from an EMBL/GenBank/DDBJ whole genome shotgun (WGS) entry which is preliminary data.</text>
</comment>
<dbReference type="InterPro" id="IPR011419">
    <property type="entry name" value="ATP12_ATP_synth-F1-assembly"/>
</dbReference>
<dbReference type="GO" id="GO:0043461">
    <property type="term" value="P:proton-transporting ATP synthase complex assembly"/>
    <property type="evidence" value="ECO:0007669"/>
    <property type="project" value="InterPro"/>
</dbReference>
<dbReference type="Proteomes" id="UP000253420">
    <property type="component" value="Unassembled WGS sequence"/>
</dbReference>
<dbReference type="InterPro" id="IPR023335">
    <property type="entry name" value="ATP12_ortho_dom_sf"/>
</dbReference>
<dbReference type="InterPro" id="IPR042272">
    <property type="entry name" value="ATP12_ATP_synth-F1-assembly_N"/>
</dbReference>
<dbReference type="PROSITE" id="PS00435">
    <property type="entry name" value="PEROXIDASE_1"/>
    <property type="match status" value="1"/>
</dbReference>
<proteinExistence type="inferred from homology"/>
<evidence type="ECO:0000256" key="1">
    <source>
        <dbReference type="ARBA" id="ARBA00008231"/>
    </source>
</evidence>
<dbReference type="PANTHER" id="PTHR21013:SF10">
    <property type="entry name" value="ATP SYNTHASE MITOCHONDRIAL F1 COMPLEX ASSEMBLY FACTOR 2"/>
    <property type="match status" value="1"/>
</dbReference>
<dbReference type="InterPro" id="IPR019793">
    <property type="entry name" value="Peroxidases_heam-ligand_BS"/>
</dbReference>
<dbReference type="PANTHER" id="PTHR21013">
    <property type="entry name" value="ATP SYNTHASE MITOCHONDRIAL F1 COMPLEX ASSEMBLY FACTOR 2/ATP12 PROTEIN, MITOCHONDRIAL PRECURSOR"/>
    <property type="match status" value="1"/>
</dbReference>
<keyword evidence="6" id="KW-1185">Reference proteome</keyword>
<evidence type="ECO:0000256" key="2">
    <source>
        <dbReference type="ARBA" id="ARBA00022946"/>
    </source>
</evidence>
<comment type="similarity">
    <text evidence="1">Belongs to the ATP12 family.</text>
</comment>
<reference evidence="5 6" key="1">
    <citation type="submission" date="2018-07" db="EMBL/GenBank/DDBJ databases">
        <title>The draft genome of Phyllobacterium salinisoli.</title>
        <authorList>
            <person name="Liu L."/>
            <person name="Li L."/>
            <person name="Zhang X."/>
            <person name="Liang L."/>
        </authorList>
    </citation>
    <scope>NUCLEOTIDE SEQUENCE [LARGE SCALE GENOMIC DNA]</scope>
    <source>
        <strain evidence="5 6">LLAN61</strain>
    </source>
</reference>
<sequence length="265" mass="28562">MRDILNDPEKAGGPSDPDPVRRAQNQMKTPLPKRFYQAVTVAEAEGGGYGIYLDGKPVRTPGRRILALPTAAAAQIVANEFARQVDVIDPSRMPATRLANTAIDGVADDPQAVAEDLLRFAASDMLFYRAEAPEALVKRQAERWDPLIDWASSSLGAHFILAEGVMPVSQPREALAAFGVHVGAIREAVALAALHTMTTLTGSAILALAIAKGEIGAREGWELAHIDEDWTNEQWGEDAEAKARRNSREEEMMAAAAMFAATSSF</sequence>
<gene>
    <name evidence="5" type="ORF">DUT91_07145</name>
</gene>
<dbReference type="OrthoDB" id="9797825at2"/>
<accession>A0A368K6L6</accession>
<protein>
    <submittedName>
        <fullName evidence="5">ATPase</fullName>
    </submittedName>
</protein>
<feature type="compositionally biased region" description="Basic and acidic residues" evidence="4">
    <location>
        <begin position="1"/>
        <end position="10"/>
    </location>
</feature>
<dbReference type="RefSeq" id="WP_114439726.1">
    <property type="nucleotide sequence ID" value="NZ_QOZG01000003.1"/>
</dbReference>